<sequence>MVNKSNPRSDNRRKARPIADFGLFRTTEGRVFRNDYNPVALLERFSGPAEDWYMRYLVAEEERRYVGFTFLYAVSTSRCAMAVFSAFLEEYGHRFIDIRLWELVVDCWLAQGGRADALRFLSFHNIVNECVVASFKQAFFMYAEEPGQTEIAIMTEAPAWQENPFLRSAQHVAEALGGTSVKACRAYLSWKNQDSQLGDERYDLIVEFSRDGEYNENNAITPKNSHVEEIVYWTK</sequence>
<dbReference type="AlphaFoldDB" id="A0A9P5CNW1"/>
<dbReference type="OrthoDB" id="4658887at2759"/>
<keyword evidence="2" id="KW-1185">Reference proteome</keyword>
<organism evidence="1 2">
    <name type="scientific">Cryphonectria parasitica (strain ATCC 38755 / EP155)</name>
    <dbReference type="NCBI Taxonomy" id="660469"/>
    <lineage>
        <taxon>Eukaryota</taxon>
        <taxon>Fungi</taxon>
        <taxon>Dikarya</taxon>
        <taxon>Ascomycota</taxon>
        <taxon>Pezizomycotina</taxon>
        <taxon>Sordariomycetes</taxon>
        <taxon>Sordariomycetidae</taxon>
        <taxon>Diaporthales</taxon>
        <taxon>Cryphonectriaceae</taxon>
        <taxon>Cryphonectria-Endothia species complex</taxon>
        <taxon>Cryphonectria</taxon>
    </lineage>
</organism>
<protein>
    <submittedName>
        <fullName evidence="1">Uncharacterized protein</fullName>
    </submittedName>
</protein>
<comment type="caution">
    <text evidence="1">The sequence shown here is derived from an EMBL/GenBank/DDBJ whole genome shotgun (WGS) entry which is preliminary data.</text>
</comment>
<dbReference type="RefSeq" id="XP_040776489.1">
    <property type="nucleotide sequence ID" value="XM_040925115.1"/>
</dbReference>
<dbReference type="GeneID" id="63842244"/>
<accession>A0A9P5CNW1</accession>
<evidence type="ECO:0000313" key="1">
    <source>
        <dbReference type="EMBL" id="KAF3765528.1"/>
    </source>
</evidence>
<evidence type="ECO:0000313" key="2">
    <source>
        <dbReference type="Proteomes" id="UP000803844"/>
    </source>
</evidence>
<proteinExistence type="predicted"/>
<dbReference type="Proteomes" id="UP000803844">
    <property type="component" value="Unassembled WGS sequence"/>
</dbReference>
<name>A0A9P5CNW1_CRYP1</name>
<dbReference type="EMBL" id="MU032347">
    <property type="protein sequence ID" value="KAF3765528.1"/>
    <property type="molecule type" value="Genomic_DNA"/>
</dbReference>
<gene>
    <name evidence="1" type="ORF">M406DRAFT_67962</name>
</gene>
<reference evidence="1" key="1">
    <citation type="journal article" date="2020" name="Phytopathology">
        <title>Genome sequence of the chestnut blight fungus Cryphonectria parasitica EP155: A fundamental resource for an archetypical invasive plant pathogen.</title>
        <authorList>
            <person name="Crouch J.A."/>
            <person name="Dawe A."/>
            <person name="Aerts A."/>
            <person name="Barry K."/>
            <person name="Churchill A.C.L."/>
            <person name="Grimwood J."/>
            <person name="Hillman B."/>
            <person name="Milgroom M.G."/>
            <person name="Pangilinan J."/>
            <person name="Smith M."/>
            <person name="Salamov A."/>
            <person name="Schmutz J."/>
            <person name="Yadav J."/>
            <person name="Grigoriev I.V."/>
            <person name="Nuss D."/>
        </authorList>
    </citation>
    <scope>NUCLEOTIDE SEQUENCE</scope>
    <source>
        <strain evidence="1">EP155</strain>
    </source>
</reference>